<feature type="domain" description="YlxR" evidence="1">
    <location>
        <begin position="15"/>
        <end position="81"/>
    </location>
</feature>
<evidence type="ECO:0000313" key="2">
    <source>
        <dbReference type="EMBL" id="GBC99051.1"/>
    </source>
</evidence>
<evidence type="ECO:0000313" key="3">
    <source>
        <dbReference type="Proteomes" id="UP000236173"/>
    </source>
</evidence>
<accession>A0A2H5XCY9</accession>
<reference evidence="3" key="1">
    <citation type="submission" date="2017-09" db="EMBL/GenBank/DDBJ databases">
        <title>Metaegenomics of thermophilic ammonia-oxidizing enrichment culture.</title>
        <authorList>
            <person name="Kato S."/>
            <person name="Suzuki K."/>
        </authorList>
    </citation>
    <scope>NUCLEOTIDE SEQUENCE [LARGE SCALE GENOMIC DNA]</scope>
</reference>
<comment type="caution">
    <text evidence="2">The sequence shown here is derived from an EMBL/GenBank/DDBJ whole genome shotgun (WGS) entry which is preliminary data.</text>
</comment>
<dbReference type="SUPFAM" id="SSF64376">
    <property type="entry name" value="YlxR-like"/>
    <property type="match status" value="1"/>
</dbReference>
<gene>
    <name evidence="2" type="ORF">HRbin17_01572</name>
</gene>
<sequence>MSRRRQRNKGGNFERLCLGCRRYSVKRTLLRVSVLRDGQVVVDFSQNKGGRGAYVCPTMDCLIAAFKGKRWHHALRRAVPDIVGLMRLLAKEAIWMTGNLPPVKVR</sequence>
<dbReference type="AlphaFoldDB" id="A0A2H5XCY9"/>
<evidence type="ECO:0000259" key="1">
    <source>
        <dbReference type="Pfam" id="PF04296"/>
    </source>
</evidence>
<organism evidence="2 3">
    <name type="scientific">Candidatus Fervidibacter japonicus</name>
    <dbReference type="NCBI Taxonomy" id="2035412"/>
    <lineage>
        <taxon>Bacteria</taxon>
        <taxon>Candidatus Fervidibacterota</taxon>
        <taxon>Candidatus Fervidibacter</taxon>
    </lineage>
</organism>
<dbReference type="InterPro" id="IPR037465">
    <property type="entry name" value="YlxR"/>
</dbReference>
<dbReference type="InterPro" id="IPR007393">
    <property type="entry name" value="YlxR_dom"/>
</dbReference>
<dbReference type="PANTHER" id="PTHR34215:SF1">
    <property type="entry name" value="YLXR DOMAIN-CONTAINING PROTEIN"/>
    <property type="match status" value="1"/>
</dbReference>
<dbReference type="InterPro" id="IPR035931">
    <property type="entry name" value="YlxR-like_sf"/>
</dbReference>
<name>A0A2H5XCY9_9BACT</name>
<proteinExistence type="predicted"/>
<dbReference type="PANTHER" id="PTHR34215">
    <property type="entry name" value="BLL0784 PROTEIN"/>
    <property type="match status" value="1"/>
</dbReference>
<protein>
    <recommendedName>
        <fullName evidence="1">YlxR domain-containing protein</fullName>
    </recommendedName>
</protein>
<dbReference type="Gene3D" id="3.30.1230.10">
    <property type="entry name" value="YlxR-like"/>
    <property type="match status" value="1"/>
</dbReference>
<dbReference type="Pfam" id="PF04296">
    <property type="entry name" value="YlxR"/>
    <property type="match status" value="1"/>
</dbReference>
<dbReference type="EMBL" id="BEHT01000020">
    <property type="protein sequence ID" value="GBC99051.1"/>
    <property type="molecule type" value="Genomic_DNA"/>
</dbReference>
<dbReference type="Proteomes" id="UP000236173">
    <property type="component" value="Unassembled WGS sequence"/>
</dbReference>